<accession>A0A2Z6EY96</accession>
<name>A0A2Z6EY96_9BURK</name>
<sequence length="163" mass="18700">MDSPEIKQKERYSVPNLQNQNKRASSLSSPDLANNPTEKPKALGNNNRKTVSQYQELIGEFQGKAKELKGKENVKFDQEFEGRVSEHLKSAMGSLKEAISGNQKISYKEQYELGLQINTLRDLVLRNKKYFNNTEFNVFSEAKQVGKLSLEKMQREQGTWVQN</sequence>
<dbReference type="Proteomes" id="UP000282597">
    <property type="component" value="Chromosome"/>
</dbReference>
<evidence type="ECO:0000313" key="2">
    <source>
        <dbReference type="EMBL" id="BBE10444.1"/>
    </source>
</evidence>
<feature type="compositionally biased region" description="Basic and acidic residues" evidence="1">
    <location>
        <begin position="1"/>
        <end position="12"/>
    </location>
</feature>
<evidence type="ECO:0000313" key="3">
    <source>
        <dbReference type="Proteomes" id="UP000282597"/>
    </source>
</evidence>
<protein>
    <submittedName>
        <fullName evidence="2">Teichoic acid biosynthesis protein B</fullName>
    </submittedName>
</protein>
<feature type="compositionally biased region" description="Polar residues" evidence="1">
    <location>
        <begin position="15"/>
        <end position="37"/>
    </location>
</feature>
<keyword evidence="3" id="KW-1185">Reference proteome</keyword>
<dbReference type="AlphaFoldDB" id="A0A2Z6EY96"/>
<dbReference type="KEGG" id="mcys:MCB1EB_2283"/>
<proteinExistence type="predicted"/>
<feature type="region of interest" description="Disordered" evidence="1">
    <location>
        <begin position="1"/>
        <end position="49"/>
    </location>
</feature>
<reference evidence="2 3" key="1">
    <citation type="journal article" date="2018" name="Microbes Environ.">
        <title>Comparative Genomic Insights into Endofungal Lifestyles of Two Bacterial Endosymbionts, Mycoavidus cysteinexigens and Burkholderia rhizoxinica.</title>
        <authorList>
            <person name="Sharmin D."/>
            <person name="Guo Y."/>
            <person name="Nishizawa T."/>
            <person name="Ohshima S."/>
            <person name="Sato Y."/>
            <person name="Takashima Y."/>
            <person name="Narisawa K."/>
            <person name="Ohta H."/>
        </authorList>
    </citation>
    <scope>NUCLEOTIDE SEQUENCE [LARGE SCALE GENOMIC DNA]</scope>
    <source>
        <strain evidence="2 3">B1-EB</strain>
    </source>
</reference>
<gene>
    <name evidence="2" type="ORF">MCB1EB_2283</name>
</gene>
<evidence type="ECO:0000256" key="1">
    <source>
        <dbReference type="SAM" id="MobiDB-lite"/>
    </source>
</evidence>
<organism evidence="2 3">
    <name type="scientific">Mycoavidus cysteinexigens</name>
    <dbReference type="NCBI Taxonomy" id="1553431"/>
    <lineage>
        <taxon>Bacteria</taxon>
        <taxon>Pseudomonadati</taxon>
        <taxon>Pseudomonadota</taxon>
        <taxon>Betaproteobacteria</taxon>
        <taxon>Burkholderiales</taxon>
        <taxon>Burkholderiaceae</taxon>
        <taxon>Mycoavidus</taxon>
    </lineage>
</organism>
<dbReference type="EMBL" id="AP018150">
    <property type="protein sequence ID" value="BBE10444.1"/>
    <property type="molecule type" value="Genomic_DNA"/>
</dbReference>
<dbReference type="RefSeq" id="WP_045364047.1">
    <property type="nucleotide sequence ID" value="NZ_AP018150.1"/>
</dbReference>